<evidence type="ECO:0000313" key="2">
    <source>
        <dbReference type="EMBL" id="CAE0403279.1"/>
    </source>
</evidence>
<reference evidence="2" key="1">
    <citation type="submission" date="2021-01" db="EMBL/GenBank/DDBJ databases">
        <authorList>
            <person name="Corre E."/>
            <person name="Pelletier E."/>
            <person name="Niang G."/>
            <person name="Scheremetjew M."/>
            <person name="Finn R."/>
            <person name="Kale V."/>
            <person name="Holt S."/>
            <person name="Cochrane G."/>
            <person name="Meng A."/>
            <person name="Brown T."/>
            <person name="Cohen L."/>
        </authorList>
    </citation>
    <scope>NUCLEOTIDE SEQUENCE</scope>
    <source>
        <strain evidence="2">CCMP127</strain>
    </source>
</reference>
<feature type="region of interest" description="Disordered" evidence="1">
    <location>
        <begin position="1"/>
        <end position="43"/>
    </location>
</feature>
<dbReference type="AlphaFoldDB" id="A0A7S3P340"/>
<accession>A0A7S3P340</accession>
<organism evidence="2">
    <name type="scientific">Amphora coffeiformis</name>
    <dbReference type="NCBI Taxonomy" id="265554"/>
    <lineage>
        <taxon>Eukaryota</taxon>
        <taxon>Sar</taxon>
        <taxon>Stramenopiles</taxon>
        <taxon>Ochrophyta</taxon>
        <taxon>Bacillariophyta</taxon>
        <taxon>Bacillariophyceae</taxon>
        <taxon>Bacillariophycidae</taxon>
        <taxon>Thalassiophysales</taxon>
        <taxon>Catenulaceae</taxon>
        <taxon>Amphora</taxon>
    </lineage>
</organism>
<sequence length="533" mass="60618">MFNSFGGRKATADSSSNNPSKACSDEDEAETLSLDDTKSDVADGEWRTLVDGLEEPPAPGVDEMCTSKILQSFGDLPEAETTTTLGSTATSSTTTSSIRGLDTFYGHPLSPEQAAKEMPVTDKNTLQGHVWDCTIIPNGFFDTNGKLCKGLNPKDFDSETKTIKPRRASMPVTEKDFFSSLTKVKDEDGKARYIFHGVLNGWPGLQTLELISLEQKRDRNVIPSPKDFVTGRILWTRVWDASEEGAKQGIEPTLKDSTRVHRAKLRASPWSALGWSKDSPGYVFWFEAQRKEGARVLYGTDLTRDLNDSKCTTIHMISHRYARRIESPRDRLTYHSICLLEWDHGEYCTVVESAYLNGMGGYAGKSNWYEDRDDGMTALYRHLPPEMIAPWRQTMAEIRAYDVPYKTHEEFKSFVLKYAGNNGRFIDPQFHFSHSARLTFRSKNQIAQYLINYISRDTSYAELKRNCQTFCADLSAFLAGKKGIVPFHPVSRVEYSNRTYLFLYDSFMYESREVKKLKRKSQQKQHGYSFDRL</sequence>
<name>A0A7S3P340_9STRA</name>
<gene>
    <name evidence="2" type="ORF">ACOF00016_LOCUS1491</name>
</gene>
<feature type="compositionally biased region" description="Polar residues" evidence="1">
    <location>
        <begin position="12"/>
        <end position="21"/>
    </location>
</feature>
<proteinExistence type="predicted"/>
<dbReference type="EMBL" id="HBIM01001704">
    <property type="protein sequence ID" value="CAE0403279.1"/>
    <property type="molecule type" value="Transcribed_RNA"/>
</dbReference>
<evidence type="ECO:0000256" key="1">
    <source>
        <dbReference type="SAM" id="MobiDB-lite"/>
    </source>
</evidence>
<protein>
    <submittedName>
        <fullName evidence="2">Uncharacterized protein</fullName>
    </submittedName>
</protein>